<evidence type="ECO:0000256" key="4">
    <source>
        <dbReference type="PIRNR" id="PIRNR011312"/>
    </source>
</evidence>
<evidence type="ECO:0000313" key="6">
    <source>
        <dbReference type="EMBL" id="RDX50960.1"/>
    </source>
</evidence>
<sequence>MRFRANIEHVDSFIKIVQSVEKLQRRCTIQFAEHEMRIICTGDASEGGIQVWSQIKVDSLFTEYRIQSHSNNEITISLPTDGLLVALRSAAAPTSGQSSSNAFATAETHVIMKLAKNKDRKSVLSFEISSTNSMGRTMNVVQQLLVDVARHADIDRLKEPMCPEPDVHILLPPLAKLRTVVDRLRPLANNGISFRANHAGELQLAVTTESARVEIGWTGLTNPPMASQNPDGDDPDAKDPNQMHGVLVSHKCLLKFLSSHVVSTTTIACICENHCMILYVYIGNVADAGGVLTFYIPAQFDDPM</sequence>
<dbReference type="PIRSF" id="PIRSF011312">
    <property type="entry name" value="Cell_cycle_HUS1"/>
    <property type="match status" value="1"/>
</dbReference>
<dbReference type="STRING" id="139420.A0A371DEL4"/>
<dbReference type="GO" id="GO:0031573">
    <property type="term" value="P:mitotic intra-S DNA damage checkpoint signaling"/>
    <property type="evidence" value="ECO:0007669"/>
    <property type="project" value="TreeGrafter"/>
</dbReference>
<keyword evidence="7" id="KW-1185">Reference proteome</keyword>
<dbReference type="GO" id="GO:0006289">
    <property type="term" value="P:nucleotide-excision repair"/>
    <property type="evidence" value="ECO:0007669"/>
    <property type="project" value="TreeGrafter"/>
</dbReference>
<dbReference type="InterPro" id="IPR016580">
    <property type="entry name" value="HUS1"/>
</dbReference>
<dbReference type="GO" id="GO:0035861">
    <property type="term" value="C:site of double-strand break"/>
    <property type="evidence" value="ECO:0007669"/>
    <property type="project" value="TreeGrafter"/>
</dbReference>
<organism evidence="6 7">
    <name type="scientific">Lentinus brumalis</name>
    <dbReference type="NCBI Taxonomy" id="2498619"/>
    <lineage>
        <taxon>Eukaryota</taxon>
        <taxon>Fungi</taxon>
        <taxon>Dikarya</taxon>
        <taxon>Basidiomycota</taxon>
        <taxon>Agaricomycotina</taxon>
        <taxon>Agaricomycetes</taxon>
        <taxon>Polyporales</taxon>
        <taxon>Polyporaceae</taxon>
        <taxon>Lentinus</taxon>
    </lineage>
</organism>
<dbReference type="OrthoDB" id="337750at2759"/>
<dbReference type="GO" id="GO:0044778">
    <property type="term" value="P:meiotic DNA integrity checkpoint signaling"/>
    <property type="evidence" value="ECO:0007669"/>
    <property type="project" value="TreeGrafter"/>
</dbReference>
<dbReference type="GO" id="GO:0005730">
    <property type="term" value="C:nucleolus"/>
    <property type="evidence" value="ECO:0007669"/>
    <property type="project" value="InterPro"/>
</dbReference>
<dbReference type="GO" id="GO:0000724">
    <property type="term" value="P:double-strand break repair via homologous recombination"/>
    <property type="evidence" value="ECO:0007669"/>
    <property type="project" value="TreeGrafter"/>
</dbReference>
<comment type="similarity">
    <text evidence="2 4">Belongs to the HUS1 family.</text>
</comment>
<dbReference type="PANTHER" id="PTHR12900">
    <property type="entry name" value="MITOTIC AND DNA DAMAGE CHECKPOINT PROTEIN HUS1"/>
    <property type="match status" value="1"/>
</dbReference>
<evidence type="ECO:0000256" key="5">
    <source>
        <dbReference type="SAM" id="MobiDB-lite"/>
    </source>
</evidence>
<dbReference type="GO" id="GO:0000723">
    <property type="term" value="P:telomere maintenance"/>
    <property type="evidence" value="ECO:0007669"/>
    <property type="project" value="TreeGrafter"/>
</dbReference>
<feature type="compositionally biased region" description="Polar residues" evidence="5">
    <location>
        <begin position="219"/>
        <end position="230"/>
    </location>
</feature>
<dbReference type="Proteomes" id="UP000256964">
    <property type="component" value="Unassembled WGS sequence"/>
</dbReference>
<reference evidence="6 7" key="1">
    <citation type="journal article" date="2018" name="Biotechnol. Biofuels">
        <title>Integrative visual omics of the white-rot fungus Polyporus brumalis exposes the biotechnological potential of its oxidative enzymes for delignifying raw plant biomass.</title>
        <authorList>
            <person name="Miyauchi S."/>
            <person name="Rancon A."/>
            <person name="Drula E."/>
            <person name="Hage H."/>
            <person name="Chaduli D."/>
            <person name="Favel A."/>
            <person name="Grisel S."/>
            <person name="Henrissat B."/>
            <person name="Herpoel-Gimbert I."/>
            <person name="Ruiz-Duenas F.J."/>
            <person name="Chevret D."/>
            <person name="Hainaut M."/>
            <person name="Lin J."/>
            <person name="Wang M."/>
            <person name="Pangilinan J."/>
            <person name="Lipzen A."/>
            <person name="Lesage-Meessen L."/>
            <person name="Navarro D."/>
            <person name="Riley R."/>
            <person name="Grigoriev I.V."/>
            <person name="Zhou S."/>
            <person name="Raouche S."/>
            <person name="Rosso M.N."/>
        </authorList>
    </citation>
    <scope>NUCLEOTIDE SEQUENCE [LARGE SCALE GENOMIC DNA]</scope>
    <source>
        <strain evidence="6 7">BRFM 1820</strain>
    </source>
</reference>
<evidence type="ECO:0000256" key="1">
    <source>
        <dbReference type="ARBA" id="ARBA00004123"/>
    </source>
</evidence>
<dbReference type="PANTHER" id="PTHR12900:SF0">
    <property type="entry name" value="CHECKPOINT PROTEIN"/>
    <property type="match status" value="1"/>
</dbReference>
<comment type="subcellular location">
    <subcellularLocation>
        <location evidence="1">Nucleus</location>
    </subcellularLocation>
</comment>
<dbReference type="Pfam" id="PF04005">
    <property type="entry name" value="Hus1"/>
    <property type="match status" value="1"/>
</dbReference>
<gene>
    <name evidence="6" type="ORF">OH76DRAFT_1347952</name>
</gene>
<dbReference type="GO" id="GO:0033314">
    <property type="term" value="P:mitotic DNA replication checkpoint signaling"/>
    <property type="evidence" value="ECO:0007669"/>
    <property type="project" value="TreeGrafter"/>
</dbReference>
<keyword evidence="3" id="KW-0539">Nucleus</keyword>
<evidence type="ECO:0000313" key="7">
    <source>
        <dbReference type="Proteomes" id="UP000256964"/>
    </source>
</evidence>
<feature type="region of interest" description="Disordered" evidence="5">
    <location>
        <begin position="218"/>
        <end position="241"/>
    </location>
</feature>
<dbReference type="Gene3D" id="3.70.10.10">
    <property type="match status" value="1"/>
</dbReference>
<protein>
    <recommendedName>
        <fullName evidence="4">Checkpoint protein</fullName>
    </recommendedName>
</protein>
<dbReference type="GO" id="GO:0030896">
    <property type="term" value="C:checkpoint clamp complex"/>
    <property type="evidence" value="ECO:0007669"/>
    <property type="project" value="InterPro"/>
</dbReference>
<dbReference type="SUPFAM" id="SSF55979">
    <property type="entry name" value="DNA clamp"/>
    <property type="match status" value="1"/>
</dbReference>
<proteinExistence type="inferred from homology"/>
<dbReference type="EMBL" id="KZ857397">
    <property type="protein sequence ID" value="RDX50960.1"/>
    <property type="molecule type" value="Genomic_DNA"/>
</dbReference>
<evidence type="ECO:0000256" key="2">
    <source>
        <dbReference type="ARBA" id="ARBA00005563"/>
    </source>
</evidence>
<name>A0A371DEL4_9APHY</name>
<dbReference type="InterPro" id="IPR007150">
    <property type="entry name" value="HUS1/Mec3"/>
</dbReference>
<accession>A0A371DEL4</accession>
<evidence type="ECO:0000256" key="3">
    <source>
        <dbReference type="ARBA" id="ARBA00023242"/>
    </source>
</evidence>
<dbReference type="InterPro" id="IPR046938">
    <property type="entry name" value="DNA_clamp_sf"/>
</dbReference>
<dbReference type="AlphaFoldDB" id="A0A371DEL4"/>